<proteinExistence type="predicted"/>
<dbReference type="EMBL" id="JABVXQ010000015">
    <property type="protein sequence ID" value="KAF6074874.1"/>
    <property type="molecule type" value="Genomic_DNA"/>
</dbReference>
<dbReference type="AlphaFoldDB" id="A0A833YG69"/>
<protein>
    <submittedName>
        <fullName evidence="2">Uncharacterized protein</fullName>
    </submittedName>
</protein>
<feature type="compositionally biased region" description="Polar residues" evidence="1">
    <location>
        <begin position="1"/>
        <end position="16"/>
    </location>
</feature>
<evidence type="ECO:0000313" key="2">
    <source>
        <dbReference type="EMBL" id="KAF6074874.1"/>
    </source>
</evidence>
<name>A0A833YG69_9CHIR</name>
<reference evidence="2 3" key="1">
    <citation type="journal article" date="2020" name="Nature">
        <title>Six reference-quality genomes reveal evolution of bat adaptations.</title>
        <authorList>
            <person name="Jebb D."/>
            <person name="Huang Z."/>
            <person name="Pippel M."/>
            <person name="Hughes G.M."/>
            <person name="Lavrichenko K."/>
            <person name="Devanna P."/>
            <person name="Winkler S."/>
            <person name="Jermiin L.S."/>
            <person name="Skirmuntt E.C."/>
            <person name="Katzourakis A."/>
            <person name="Burkitt-Gray L."/>
            <person name="Ray D.A."/>
            <person name="Sullivan K.A.M."/>
            <person name="Roscito J.G."/>
            <person name="Kirilenko B.M."/>
            <person name="Davalos L.M."/>
            <person name="Corthals A.P."/>
            <person name="Power M.L."/>
            <person name="Jones G."/>
            <person name="Ransome R.D."/>
            <person name="Dechmann D.K.N."/>
            <person name="Locatelli A.G."/>
            <person name="Puechmaille S.J."/>
            <person name="Fedrigo O."/>
            <person name="Jarvis E.D."/>
            <person name="Hiller M."/>
            <person name="Vernes S.C."/>
            <person name="Myers E.W."/>
            <person name="Teeling E.C."/>
        </authorList>
    </citation>
    <scope>NUCLEOTIDE SEQUENCE [LARGE SCALE GENOMIC DNA]</scope>
    <source>
        <strain evidence="2">Bat1K_MPI-CBG_1</strain>
    </source>
</reference>
<gene>
    <name evidence="2" type="ORF">HJG60_009297</name>
</gene>
<organism evidence="2 3">
    <name type="scientific">Phyllostomus discolor</name>
    <name type="common">pale spear-nosed bat</name>
    <dbReference type="NCBI Taxonomy" id="89673"/>
    <lineage>
        <taxon>Eukaryota</taxon>
        <taxon>Metazoa</taxon>
        <taxon>Chordata</taxon>
        <taxon>Craniata</taxon>
        <taxon>Vertebrata</taxon>
        <taxon>Euteleostomi</taxon>
        <taxon>Mammalia</taxon>
        <taxon>Eutheria</taxon>
        <taxon>Laurasiatheria</taxon>
        <taxon>Chiroptera</taxon>
        <taxon>Yangochiroptera</taxon>
        <taxon>Phyllostomidae</taxon>
        <taxon>Phyllostominae</taxon>
        <taxon>Phyllostomus</taxon>
    </lineage>
</organism>
<evidence type="ECO:0000256" key="1">
    <source>
        <dbReference type="SAM" id="MobiDB-lite"/>
    </source>
</evidence>
<feature type="region of interest" description="Disordered" evidence="1">
    <location>
        <begin position="1"/>
        <end position="21"/>
    </location>
</feature>
<accession>A0A833YG69</accession>
<comment type="caution">
    <text evidence="2">The sequence shown here is derived from an EMBL/GenBank/DDBJ whole genome shotgun (WGS) entry which is preliminary data.</text>
</comment>
<sequence length="191" mass="20291">MGAGQGKQSWRGTSIRDSSERTVQLEAIGAEKGAYVGKRKVRGARRVSNNHTLAAAHPSFSPPSLQSASSLPITFSSASSQVLPSGLPTPVSILSQHPLPSEARVNTIWSLSFKQWLPVALRMKPSHLTAAWRPLPSSLSAPPMPSSLHTCWPSGSRTVQVHSPSLQASVWASPPLGSFPLPPSLPHCSVL</sequence>
<evidence type="ECO:0000313" key="3">
    <source>
        <dbReference type="Proteomes" id="UP000664940"/>
    </source>
</evidence>
<dbReference type="Proteomes" id="UP000664940">
    <property type="component" value="Unassembled WGS sequence"/>
</dbReference>